<dbReference type="InterPro" id="IPR019797">
    <property type="entry name" value="Glutamate_5-kinase_CS"/>
</dbReference>
<dbReference type="PROSITE" id="PS50890">
    <property type="entry name" value="PUA"/>
    <property type="match status" value="1"/>
</dbReference>
<comment type="caution">
    <text evidence="8">Lacks conserved residue(s) required for the propagation of feature annotation.</text>
</comment>
<dbReference type="SMART" id="SM00359">
    <property type="entry name" value="PUA"/>
    <property type="match status" value="1"/>
</dbReference>
<keyword evidence="11" id="KW-1185">Reference proteome</keyword>
<dbReference type="CDD" id="cd04242">
    <property type="entry name" value="AAK_G5K_ProB"/>
    <property type="match status" value="1"/>
</dbReference>
<gene>
    <name evidence="8 10" type="primary">proB</name>
    <name evidence="10" type="ORF">ACFFGG_09020</name>
</gene>
<dbReference type="NCBIfam" id="TIGR01027">
    <property type="entry name" value="proB"/>
    <property type="match status" value="1"/>
</dbReference>
<dbReference type="InterPro" id="IPR036393">
    <property type="entry name" value="AceGlu_kinase-like_sf"/>
</dbReference>
<dbReference type="InterPro" id="IPR036974">
    <property type="entry name" value="PUA_sf"/>
</dbReference>
<evidence type="ECO:0000313" key="11">
    <source>
        <dbReference type="Proteomes" id="UP001589834"/>
    </source>
</evidence>
<dbReference type="RefSeq" id="WP_377482372.1">
    <property type="nucleotide sequence ID" value="NZ_JBHLTN010000017.1"/>
</dbReference>
<dbReference type="InterPro" id="IPR011529">
    <property type="entry name" value="Glu_5kinase"/>
</dbReference>
<dbReference type="Pfam" id="PF00696">
    <property type="entry name" value="AA_kinase"/>
    <property type="match status" value="1"/>
</dbReference>
<evidence type="ECO:0000256" key="5">
    <source>
        <dbReference type="ARBA" id="ARBA00022741"/>
    </source>
</evidence>
<dbReference type="InterPro" id="IPR005715">
    <property type="entry name" value="Glu_5kinase/COase_Synthase"/>
</dbReference>
<feature type="binding site" evidence="8">
    <location>
        <position position="19"/>
    </location>
    <ligand>
        <name>ATP</name>
        <dbReference type="ChEBI" id="CHEBI:30616"/>
    </ligand>
</feature>
<protein>
    <recommendedName>
        <fullName evidence="8">Glutamate 5-kinase</fullName>
        <ecNumber evidence="8">2.7.2.11</ecNumber>
    </recommendedName>
    <alternativeName>
        <fullName evidence="8">Gamma-glutamyl kinase</fullName>
        <shortName evidence="8">GK</shortName>
    </alternativeName>
</protein>
<dbReference type="PANTHER" id="PTHR43654:SF1">
    <property type="entry name" value="ISOPENTENYL PHOSPHATE KINASE"/>
    <property type="match status" value="1"/>
</dbReference>
<comment type="pathway">
    <text evidence="8">Amino-acid biosynthesis; L-proline biosynthesis; L-glutamate 5-semialdehyde from L-glutamate: step 1/2.</text>
</comment>
<evidence type="ECO:0000256" key="8">
    <source>
        <dbReference type="HAMAP-Rule" id="MF_00456"/>
    </source>
</evidence>
<comment type="catalytic activity">
    <reaction evidence="8">
        <text>L-glutamate + ATP = L-glutamyl 5-phosphate + ADP</text>
        <dbReference type="Rhea" id="RHEA:14877"/>
        <dbReference type="ChEBI" id="CHEBI:29985"/>
        <dbReference type="ChEBI" id="CHEBI:30616"/>
        <dbReference type="ChEBI" id="CHEBI:58274"/>
        <dbReference type="ChEBI" id="CHEBI:456216"/>
        <dbReference type="EC" id="2.7.2.11"/>
    </reaction>
</comment>
<dbReference type="InterPro" id="IPR001057">
    <property type="entry name" value="Glu/AcGlu_kinase"/>
</dbReference>
<dbReference type="InterPro" id="IPR001048">
    <property type="entry name" value="Asp/Glu/Uridylate_kinase"/>
</dbReference>
<proteinExistence type="inferred from homology"/>
<dbReference type="PROSITE" id="PS00902">
    <property type="entry name" value="GLUTAMATE_5_KINASE"/>
    <property type="match status" value="1"/>
</dbReference>
<feature type="binding site" evidence="8">
    <location>
        <begin position="183"/>
        <end position="184"/>
    </location>
    <ligand>
        <name>ATP</name>
        <dbReference type="ChEBI" id="CHEBI:30616"/>
    </ligand>
</feature>
<keyword evidence="7 8" id="KW-0067">ATP-binding</keyword>
<evidence type="ECO:0000256" key="4">
    <source>
        <dbReference type="ARBA" id="ARBA00022679"/>
    </source>
</evidence>
<dbReference type="EC" id="2.7.2.11" evidence="8"/>
<dbReference type="PRINTS" id="PR00474">
    <property type="entry name" value="GLU5KINASE"/>
</dbReference>
<keyword evidence="2 8" id="KW-0028">Amino-acid biosynthesis</keyword>
<dbReference type="Pfam" id="PF01472">
    <property type="entry name" value="PUA"/>
    <property type="match status" value="1"/>
</dbReference>
<comment type="subcellular location">
    <subcellularLocation>
        <location evidence="8">Cytoplasm</location>
    </subcellularLocation>
</comment>
<evidence type="ECO:0000256" key="2">
    <source>
        <dbReference type="ARBA" id="ARBA00022605"/>
    </source>
</evidence>
<dbReference type="SUPFAM" id="SSF88697">
    <property type="entry name" value="PUA domain-like"/>
    <property type="match status" value="1"/>
</dbReference>
<accession>A0ABV6PS73</accession>
<dbReference type="PIRSF" id="PIRSF000729">
    <property type="entry name" value="GK"/>
    <property type="match status" value="1"/>
</dbReference>
<dbReference type="InterPro" id="IPR002478">
    <property type="entry name" value="PUA"/>
</dbReference>
<evidence type="ECO:0000256" key="7">
    <source>
        <dbReference type="ARBA" id="ARBA00022840"/>
    </source>
</evidence>
<comment type="function">
    <text evidence="8">Catalyzes the transfer of a phosphate group to glutamate to form L-glutamate 5-phosphate.</text>
</comment>
<feature type="binding site" evidence="8">
    <location>
        <position position="151"/>
    </location>
    <ligand>
        <name>substrate</name>
    </ligand>
</feature>
<keyword evidence="3 8" id="KW-0641">Proline biosynthesis</keyword>
<dbReference type="InterPro" id="IPR041739">
    <property type="entry name" value="G5K_ProB"/>
</dbReference>
<organism evidence="10 11">
    <name type="scientific">Ottowia pentelensis</name>
    <dbReference type="NCBI Taxonomy" id="511108"/>
    <lineage>
        <taxon>Bacteria</taxon>
        <taxon>Pseudomonadati</taxon>
        <taxon>Pseudomonadota</taxon>
        <taxon>Betaproteobacteria</taxon>
        <taxon>Burkholderiales</taxon>
        <taxon>Comamonadaceae</taxon>
        <taxon>Ottowia</taxon>
    </lineage>
</organism>
<evidence type="ECO:0000256" key="6">
    <source>
        <dbReference type="ARBA" id="ARBA00022777"/>
    </source>
</evidence>
<evidence type="ECO:0000256" key="3">
    <source>
        <dbReference type="ARBA" id="ARBA00022650"/>
    </source>
</evidence>
<dbReference type="EMBL" id="JBHLTN010000017">
    <property type="protein sequence ID" value="MFC0592697.1"/>
    <property type="molecule type" value="Genomic_DNA"/>
</dbReference>
<feature type="binding site" evidence="8">
    <location>
        <position position="64"/>
    </location>
    <ligand>
        <name>substrate</name>
    </ligand>
</feature>
<comment type="similarity">
    <text evidence="8">Belongs to the glutamate 5-kinase family.</text>
</comment>
<name>A0ABV6PS73_9BURK</name>
<dbReference type="Proteomes" id="UP001589834">
    <property type="component" value="Unassembled WGS sequence"/>
</dbReference>
<reference evidence="10 11" key="1">
    <citation type="submission" date="2024-09" db="EMBL/GenBank/DDBJ databases">
        <authorList>
            <person name="Sun Q."/>
            <person name="Mori K."/>
        </authorList>
    </citation>
    <scope>NUCLEOTIDE SEQUENCE [LARGE SCALE GENOMIC DNA]</scope>
    <source>
        <strain evidence="10 11">NCAIM B.02336</strain>
    </source>
</reference>
<dbReference type="HAMAP" id="MF_00456">
    <property type="entry name" value="ProB"/>
    <property type="match status" value="1"/>
</dbReference>
<dbReference type="Gene3D" id="3.40.1160.10">
    <property type="entry name" value="Acetylglutamate kinase-like"/>
    <property type="match status" value="1"/>
</dbReference>
<dbReference type="GO" id="GO:0004349">
    <property type="term" value="F:glutamate 5-kinase activity"/>
    <property type="evidence" value="ECO:0007669"/>
    <property type="project" value="UniProtKB-EC"/>
</dbReference>
<dbReference type="InterPro" id="IPR015947">
    <property type="entry name" value="PUA-like_sf"/>
</dbReference>
<comment type="caution">
    <text evidence="10">The sequence shown here is derived from an EMBL/GenBank/DDBJ whole genome shotgun (WGS) entry which is preliminary data.</text>
</comment>
<feature type="binding site" evidence="8">
    <location>
        <position position="163"/>
    </location>
    <ligand>
        <name>substrate</name>
    </ligand>
</feature>
<dbReference type="PANTHER" id="PTHR43654">
    <property type="entry name" value="GLUTAMATE 5-KINASE"/>
    <property type="match status" value="1"/>
</dbReference>
<evidence type="ECO:0000313" key="10">
    <source>
        <dbReference type="EMBL" id="MFC0592697.1"/>
    </source>
</evidence>
<keyword evidence="4 8" id="KW-0808">Transferase</keyword>
<dbReference type="CDD" id="cd21157">
    <property type="entry name" value="PUA_G5K"/>
    <property type="match status" value="1"/>
</dbReference>
<dbReference type="SUPFAM" id="SSF53633">
    <property type="entry name" value="Carbamate kinase-like"/>
    <property type="match status" value="1"/>
</dbReference>
<keyword evidence="1 8" id="KW-0963">Cytoplasm</keyword>
<dbReference type="Gene3D" id="2.30.130.10">
    <property type="entry name" value="PUA domain"/>
    <property type="match status" value="1"/>
</dbReference>
<sequence length="390" mass="41613">MTQESAAEVLRQARRIVVKVGSSLVTNEGRGLDAAAIGEWCRQLALLERGADGQAPRELVMVSSGAIAEGMKRLGWSKRPHEVSELQAAAAVGQMGLAQMYETQLSEQGLRSAQVLLTHADLADRERYLNARSTLMTLLRHQVLPVINENDTVVTDEIKVGDNDTLGALVANLIEADLLVILTDQKGLYTADPRSHPEAEFVHQARAGDPALERMAGGAGSSIGKGGMLTKIVAARRAAGSGASTVIAWGREPDALLRLAAGENIGTLLVAPTHKTQARKQWIADHLQLRGSITVDEGAAAKLRREGKSLLPIGMTQVEGDFSRGDVIAIRDGAGRELARGLANYASAEARLLCRRPSRDIAKLLGYSGGPEMVHRDNLVLTQTPAAADQ</sequence>
<keyword evidence="5 8" id="KW-0547">Nucleotide-binding</keyword>
<feature type="domain" description="PUA" evidence="9">
    <location>
        <begin position="291"/>
        <end position="374"/>
    </location>
</feature>
<evidence type="ECO:0000256" key="1">
    <source>
        <dbReference type="ARBA" id="ARBA00022490"/>
    </source>
</evidence>
<keyword evidence="6 8" id="KW-0418">Kinase</keyword>
<evidence type="ECO:0000259" key="9">
    <source>
        <dbReference type="SMART" id="SM00359"/>
    </source>
</evidence>